<protein>
    <submittedName>
        <fullName evidence="2">Uncharacterized protein</fullName>
    </submittedName>
</protein>
<keyword evidence="1" id="KW-0175">Coiled coil</keyword>
<evidence type="ECO:0000256" key="1">
    <source>
        <dbReference type="SAM" id="Coils"/>
    </source>
</evidence>
<feature type="coiled-coil region" evidence="1">
    <location>
        <begin position="399"/>
        <end position="433"/>
    </location>
</feature>
<dbReference type="EMBL" id="OIVN01004983">
    <property type="protein sequence ID" value="SPD20264.1"/>
    <property type="molecule type" value="Genomic_DNA"/>
</dbReference>
<organism evidence="2">
    <name type="scientific">Fagus sylvatica</name>
    <name type="common">Beechnut</name>
    <dbReference type="NCBI Taxonomy" id="28930"/>
    <lineage>
        <taxon>Eukaryota</taxon>
        <taxon>Viridiplantae</taxon>
        <taxon>Streptophyta</taxon>
        <taxon>Embryophyta</taxon>
        <taxon>Tracheophyta</taxon>
        <taxon>Spermatophyta</taxon>
        <taxon>Magnoliopsida</taxon>
        <taxon>eudicotyledons</taxon>
        <taxon>Gunneridae</taxon>
        <taxon>Pentapetalae</taxon>
        <taxon>rosids</taxon>
        <taxon>fabids</taxon>
        <taxon>Fagales</taxon>
        <taxon>Fagaceae</taxon>
        <taxon>Fagus</taxon>
    </lineage>
</organism>
<accession>A0A2N9I817</accession>
<sequence>MAKKKTQGKLAKYVNTPEAMAIFRRHYGVLDDVYLEYKFWENAILGEPGDLIIPLVAIIEGGVHFPMDPLLANFLNYFNLSPTQISPNVFRIVMGMVELNRRLGLNLTMHDIIVSYTLRTCQSEAYSLRPRDIYNTLVNSLPDTNKDMTDDYLLVRGVWHHPNYWCSTGDGRPAEEWKKPQSHLTNLAALQIVYDSEVSSRTKRPHERKLRTKPLLFMISGTCLGSTSSASFLHPASKRRRLDPLRLETFAKGNGRAPLRGRLLVRSPHLIRETPEQKALRAGAPSYEMFGDLVRSDVTVLKTGGAGSNTTSALSEVARLPADMAVWKQSTNQEVIDNLRRGLMMGSLKLEDRYQTQVAHLENSLKVATRSFDLKKEIERYKEQVRVAVLKRDEAVLQREESKESLRAALEANSQAEERIKALEAEVAEKEKAAFAWGRVEAETIMMNQLPDIYNEAFLVGWKALFAWPETEEIPLQPFRESLPYPDAPIGVSEEEV</sequence>
<dbReference type="AlphaFoldDB" id="A0A2N9I817"/>
<evidence type="ECO:0000313" key="2">
    <source>
        <dbReference type="EMBL" id="SPD20264.1"/>
    </source>
</evidence>
<proteinExistence type="predicted"/>
<reference evidence="2" key="1">
    <citation type="submission" date="2018-02" db="EMBL/GenBank/DDBJ databases">
        <authorList>
            <person name="Cohen D.B."/>
            <person name="Kent A.D."/>
        </authorList>
    </citation>
    <scope>NUCLEOTIDE SEQUENCE</scope>
</reference>
<name>A0A2N9I817_FAGSY</name>
<gene>
    <name evidence="2" type="ORF">FSB_LOCUS48146</name>
</gene>